<evidence type="ECO:0000256" key="2">
    <source>
        <dbReference type="ARBA" id="ARBA00022525"/>
    </source>
</evidence>
<dbReference type="InterPro" id="IPR019960">
    <property type="entry name" value="T1SS_VCA0849"/>
</dbReference>
<comment type="subcellular location">
    <subcellularLocation>
        <location evidence="1">Secreted</location>
    </subcellularLocation>
</comment>
<sequence>QVVFTPAADFTGNASFTYTVSDGNGGTDTATVRVRVTPVNEAPVAVDDPAGMPYSVALGALGSGWTAEDVNGAATDVLAWKADGTAGVLTQSGDLLGVAGSPRTGDAGGYEPNQLESDSADRSEAIELRFSGNLNQATFSVSNLYSNENGIGETGRWVAYYDGVEVASGSFGFDDLANPVHSGSFSIDTGATVFNSIRFEAAHNGDTSGDSSGYYLTGFSGSGPASANSVYQLSANDTLTVDAATGILGNDYDPDGDALTLVEVNGVALVPGAVITLASGALLTLNIDGSFSYDPNGQFDSLGAGLLATDSFDYSIEDGEGGTDTATVTVTVVGVNPGQLPGGGGTEPPPAEDGLTVVVDNGDNAINGSAGNDVILGDVGGTLTTVQQGADYNIALVVDMSGSMSSARVALVKEGLLNLVNDLATHDGQVNVSLIRFATTATEVGSVQDLNAGNIDELIGWINGLSASGSTNYDAAFDTTVDWFSGQAALGHSNTDGYQNLTFFLTDGEPTRYGSNGEFGNGSSTTAATMQASMDAFVSLSAVSTVHAIGVGTGINENYLKFFDNTESTGTSTVTFSGTSTVLASFNASNAGPLGTTSDWTVRTGSDGSIEYTGSGNARSLRIDDTTNDSGQAAIVESKSFEVVADGTTFSFDVNHSSRRSDDSFEWEVQRWNGSTWETARSGSSTSNETITTNAVNAGTYRFVFTVLDASSGGNYRVDIDNITQVSPNVLTGPAGEVDIVNTADELTVALQGGSASLDPVAVGDDEIDGGAGADIIFGDVINTDALPWGVDGNPVRPADLPDGSGLQALRTFLQLKNGAEPTDEELFNYVRANHESFNVDGDARGGNDTLRGGDGNDILYGQGGNDLLVGGAGNDTLYGGVGADVFAWNLGDQGSAATPATDTVKDFSLAEGDALDLSDLLQNYGGGDTLGDYLQVSQDGANTVVSVNTAGDLGTAGAEQVIVLENVNLTLQQLQDAGKLIID</sequence>
<reference evidence="5" key="1">
    <citation type="submission" date="2023-07" db="EMBL/GenBank/DDBJ databases">
        <title>Thauera sp. CAU 1555 isolated from sand of Yaerae Beach.</title>
        <authorList>
            <person name="Kim W."/>
        </authorList>
    </citation>
    <scope>NUCLEOTIDE SEQUENCE [LARGE SCALE GENOMIC DNA]</scope>
    <source>
        <strain evidence="5">CAU 1555</strain>
    </source>
</reference>
<dbReference type="Gene3D" id="3.40.50.410">
    <property type="entry name" value="von Willebrand factor, type A domain"/>
    <property type="match status" value="1"/>
</dbReference>
<dbReference type="Pfam" id="PF00353">
    <property type="entry name" value="HemolysinCabind"/>
    <property type="match status" value="3"/>
</dbReference>
<keyword evidence="5" id="KW-1185">Reference proteome</keyword>
<evidence type="ECO:0000256" key="1">
    <source>
        <dbReference type="ARBA" id="ARBA00004613"/>
    </source>
</evidence>
<organism evidence="4 5">
    <name type="scientific">Thauera sedimentorum</name>
    <dbReference type="NCBI Taxonomy" id="2767595"/>
    <lineage>
        <taxon>Bacteria</taxon>
        <taxon>Pseudomonadati</taxon>
        <taxon>Pseudomonadota</taxon>
        <taxon>Betaproteobacteria</taxon>
        <taxon>Rhodocyclales</taxon>
        <taxon>Zoogloeaceae</taxon>
        <taxon>Thauera</taxon>
    </lineage>
</organism>
<dbReference type="PRINTS" id="PR00313">
    <property type="entry name" value="CABNDNGRPT"/>
</dbReference>
<dbReference type="EMBL" id="JACYTO010000002">
    <property type="protein sequence ID" value="MBD8504197.1"/>
    <property type="molecule type" value="Genomic_DNA"/>
</dbReference>
<dbReference type="InterPro" id="IPR001343">
    <property type="entry name" value="Hemolysn_Ca-bd"/>
</dbReference>
<dbReference type="CDD" id="cd00198">
    <property type="entry name" value="vWFA"/>
    <property type="match status" value="1"/>
</dbReference>
<dbReference type="SUPFAM" id="SSF51120">
    <property type="entry name" value="beta-Roll"/>
    <property type="match status" value="1"/>
</dbReference>
<dbReference type="Gene3D" id="2.150.10.10">
    <property type="entry name" value="Serralysin-like metalloprotease, C-terminal"/>
    <property type="match status" value="1"/>
</dbReference>
<dbReference type="PROSITE" id="PS00330">
    <property type="entry name" value="HEMOLYSIN_CALCIUM"/>
    <property type="match status" value="2"/>
</dbReference>
<dbReference type="PANTHER" id="PTHR38340:SF1">
    <property type="entry name" value="S-LAYER PROTEIN"/>
    <property type="match status" value="1"/>
</dbReference>
<dbReference type="InterPro" id="IPR011049">
    <property type="entry name" value="Serralysin-like_metalloprot_C"/>
</dbReference>
<proteinExistence type="predicted"/>
<dbReference type="SUPFAM" id="SSF53300">
    <property type="entry name" value="vWA-like"/>
    <property type="match status" value="1"/>
</dbReference>
<dbReference type="InterPro" id="IPR036465">
    <property type="entry name" value="vWFA_dom_sf"/>
</dbReference>
<evidence type="ECO:0000313" key="5">
    <source>
        <dbReference type="Proteomes" id="UP000603602"/>
    </source>
</evidence>
<dbReference type="InterPro" id="IPR002035">
    <property type="entry name" value="VWF_A"/>
</dbReference>
<dbReference type="Pfam" id="PF17963">
    <property type="entry name" value="Big_9"/>
    <property type="match status" value="2"/>
</dbReference>
<dbReference type="PROSITE" id="PS50234">
    <property type="entry name" value="VWFA"/>
    <property type="match status" value="1"/>
</dbReference>
<keyword evidence="2" id="KW-0964">Secreted</keyword>
<feature type="domain" description="VWFA" evidence="3">
    <location>
        <begin position="393"/>
        <end position="590"/>
    </location>
</feature>
<dbReference type="Proteomes" id="UP000603602">
    <property type="component" value="Unassembled WGS sequence"/>
</dbReference>
<dbReference type="PANTHER" id="PTHR38340">
    <property type="entry name" value="S-LAYER PROTEIN"/>
    <property type="match status" value="1"/>
</dbReference>
<evidence type="ECO:0000259" key="3">
    <source>
        <dbReference type="PROSITE" id="PS50234"/>
    </source>
</evidence>
<gene>
    <name evidence="4" type="ORF">IFO67_14975</name>
</gene>
<comment type="caution">
    <text evidence="4">The sequence shown here is derived from an EMBL/GenBank/DDBJ whole genome shotgun (WGS) entry which is preliminary data.</text>
</comment>
<evidence type="ECO:0000313" key="4">
    <source>
        <dbReference type="EMBL" id="MBD8504197.1"/>
    </source>
</evidence>
<accession>A0ABR9BCX4</accession>
<dbReference type="Pfam" id="PF00092">
    <property type="entry name" value="VWA"/>
    <property type="match status" value="1"/>
</dbReference>
<dbReference type="NCBIfam" id="TIGR03661">
    <property type="entry name" value="T1SS_VCA0849"/>
    <property type="match status" value="1"/>
</dbReference>
<feature type="non-terminal residue" evidence="4">
    <location>
        <position position="1"/>
    </location>
</feature>
<dbReference type="SMART" id="SM00327">
    <property type="entry name" value="VWA"/>
    <property type="match status" value="1"/>
</dbReference>
<dbReference type="InterPro" id="IPR050557">
    <property type="entry name" value="RTX_toxin/Mannuronan_C5-epim"/>
</dbReference>
<dbReference type="Gene3D" id="2.60.40.3440">
    <property type="match status" value="1"/>
</dbReference>
<dbReference type="InterPro" id="IPR018511">
    <property type="entry name" value="Hemolysin-typ_Ca-bd_CS"/>
</dbReference>
<protein>
    <submittedName>
        <fullName evidence="4">Type I secretion C-terminal target domain-containing protein</fullName>
    </submittedName>
</protein>
<dbReference type="RefSeq" id="WP_187718967.1">
    <property type="nucleotide sequence ID" value="NZ_JACTAH010000002.1"/>
</dbReference>
<name>A0ABR9BCX4_9RHOO</name>